<keyword evidence="3" id="KW-1185">Reference proteome</keyword>
<dbReference type="EMBL" id="CM032190">
    <property type="protein sequence ID" value="KAG7086219.1"/>
    <property type="molecule type" value="Genomic_DNA"/>
</dbReference>
<evidence type="ECO:0000256" key="1">
    <source>
        <dbReference type="SAM" id="MobiDB-lite"/>
    </source>
</evidence>
<proteinExistence type="predicted"/>
<feature type="region of interest" description="Disordered" evidence="1">
    <location>
        <begin position="121"/>
        <end position="148"/>
    </location>
</feature>
<comment type="caution">
    <text evidence="2">The sequence shown here is derived from an EMBL/GenBank/DDBJ whole genome shotgun (WGS) entry which is preliminary data.</text>
</comment>
<gene>
    <name evidence="2" type="ORF">E1B28_002185</name>
</gene>
<accession>A0A9P7RM59</accession>
<name>A0A9P7RM59_9AGAR</name>
<organism evidence="2 3">
    <name type="scientific">Marasmius oreades</name>
    <name type="common">fairy-ring Marasmius</name>
    <dbReference type="NCBI Taxonomy" id="181124"/>
    <lineage>
        <taxon>Eukaryota</taxon>
        <taxon>Fungi</taxon>
        <taxon>Dikarya</taxon>
        <taxon>Basidiomycota</taxon>
        <taxon>Agaricomycotina</taxon>
        <taxon>Agaricomycetes</taxon>
        <taxon>Agaricomycetidae</taxon>
        <taxon>Agaricales</taxon>
        <taxon>Marasmiineae</taxon>
        <taxon>Marasmiaceae</taxon>
        <taxon>Marasmius</taxon>
    </lineage>
</organism>
<dbReference type="RefSeq" id="XP_043002690.1">
    <property type="nucleotide sequence ID" value="XM_043159092.1"/>
</dbReference>
<dbReference type="KEGG" id="more:E1B28_002185"/>
<dbReference type="Proteomes" id="UP001049176">
    <property type="component" value="Chromosome 10"/>
</dbReference>
<evidence type="ECO:0000313" key="3">
    <source>
        <dbReference type="Proteomes" id="UP001049176"/>
    </source>
</evidence>
<sequence length="148" mass="17354">MITSILTASTSQPRKVSELQFYQREYYAKRVKVEFDTHWETIKDRISSDCRVREMNAFTGRKWANEPEDFKKGLWEVLERNYVEEMEAWKKREDWTLDASGYKMYGVTCLRSWTRLVANNARNSTSNGTGKHTSSTKCSKPTTLKECS</sequence>
<reference evidence="2" key="1">
    <citation type="journal article" date="2021" name="Genome Biol. Evol.">
        <title>The assembled and annotated genome of the fairy-ring fungus Marasmius oreades.</title>
        <authorList>
            <person name="Hiltunen M."/>
            <person name="Ament-Velasquez S.L."/>
            <person name="Johannesson H."/>
        </authorList>
    </citation>
    <scope>NUCLEOTIDE SEQUENCE</scope>
    <source>
        <strain evidence="2">03SP1</strain>
    </source>
</reference>
<protein>
    <submittedName>
        <fullName evidence="2">Uncharacterized protein</fullName>
    </submittedName>
</protein>
<evidence type="ECO:0000313" key="2">
    <source>
        <dbReference type="EMBL" id="KAG7086219.1"/>
    </source>
</evidence>
<dbReference type="OrthoDB" id="3004152at2759"/>
<dbReference type="AlphaFoldDB" id="A0A9P7RM59"/>
<dbReference type="GeneID" id="66071261"/>
<feature type="compositionally biased region" description="Polar residues" evidence="1">
    <location>
        <begin position="121"/>
        <end position="142"/>
    </location>
</feature>